<organism evidence="7 8">
    <name type="scientific">Entotheonella factor</name>
    <dbReference type="NCBI Taxonomy" id="1429438"/>
    <lineage>
        <taxon>Bacteria</taxon>
        <taxon>Pseudomonadati</taxon>
        <taxon>Nitrospinota/Tectimicrobiota group</taxon>
        <taxon>Candidatus Tectimicrobiota</taxon>
        <taxon>Candidatus Entotheonellia</taxon>
        <taxon>Candidatus Entotheonellales</taxon>
        <taxon>Candidatus Entotheonellaceae</taxon>
        <taxon>Candidatus Entotheonella</taxon>
    </lineage>
</organism>
<proteinExistence type="inferred from homology"/>
<dbReference type="HOGENOM" id="CLU_515399_0_0_7"/>
<feature type="non-terminal residue" evidence="7">
    <location>
        <position position="1"/>
    </location>
</feature>
<dbReference type="Proteomes" id="UP000019141">
    <property type="component" value="Unassembled WGS sequence"/>
</dbReference>
<evidence type="ECO:0000259" key="6">
    <source>
        <dbReference type="PROSITE" id="PS00624"/>
    </source>
</evidence>
<evidence type="ECO:0000313" key="7">
    <source>
        <dbReference type="EMBL" id="ETW92348.1"/>
    </source>
</evidence>
<evidence type="ECO:0000256" key="5">
    <source>
        <dbReference type="PIRSR" id="PIRSR000137-2"/>
    </source>
</evidence>
<dbReference type="Pfam" id="PF05199">
    <property type="entry name" value="GMC_oxred_C"/>
    <property type="match status" value="1"/>
</dbReference>
<dbReference type="PANTHER" id="PTHR11552:SF147">
    <property type="entry name" value="CHOLINE DEHYDROGENASE, MITOCHONDRIAL"/>
    <property type="match status" value="1"/>
</dbReference>
<evidence type="ECO:0000256" key="2">
    <source>
        <dbReference type="ARBA" id="ARBA00010790"/>
    </source>
</evidence>
<dbReference type="PIRSF" id="PIRSF000137">
    <property type="entry name" value="Alcohol_oxidase"/>
    <property type="match status" value="1"/>
</dbReference>
<keyword evidence="8" id="KW-1185">Reference proteome</keyword>
<evidence type="ECO:0000256" key="3">
    <source>
        <dbReference type="ARBA" id="ARBA00022630"/>
    </source>
</evidence>
<dbReference type="Gene3D" id="3.30.410.40">
    <property type="match status" value="1"/>
</dbReference>
<dbReference type="PROSITE" id="PS00624">
    <property type="entry name" value="GMC_OXRED_2"/>
    <property type="match status" value="1"/>
</dbReference>
<dbReference type="GO" id="GO:0016614">
    <property type="term" value="F:oxidoreductase activity, acting on CH-OH group of donors"/>
    <property type="evidence" value="ECO:0007669"/>
    <property type="project" value="InterPro"/>
</dbReference>
<keyword evidence="3" id="KW-0285">Flavoprotein</keyword>
<comment type="caution">
    <text evidence="7">The sequence shown here is derived from an EMBL/GenBank/DDBJ whole genome shotgun (WGS) entry which is preliminary data.</text>
</comment>
<gene>
    <name evidence="7" type="ORF">ETSY1_44045</name>
</gene>
<dbReference type="Gene3D" id="3.50.50.60">
    <property type="entry name" value="FAD/NAD(P)-binding domain"/>
    <property type="match status" value="1"/>
</dbReference>
<feature type="binding site" evidence="5">
    <location>
        <position position="89"/>
    </location>
    <ligand>
        <name>FAD</name>
        <dbReference type="ChEBI" id="CHEBI:57692"/>
    </ligand>
</feature>
<dbReference type="SUPFAM" id="SSF51905">
    <property type="entry name" value="FAD/NAD(P)-binding domain"/>
    <property type="match status" value="1"/>
</dbReference>
<protein>
    <recommendedName>
        <fullName evidence="6">Glucose-methanol-choline oxidoreductase N-terminal domain-containing protein</fullName>
    </recommendedName>
</protein>
<dbReference type="PANTHER" id="PTHR11552">
    <property type="entry name" value="GLUCOSE-METHANOL-CHOLINE GMC OXIDOREDUCTASE"/>
    <property type="match status" value="1"/>
</dbReference>
<keyword evidence="4 5" id="KW-0274">FAD</keyword>
<dbReference type="EMBL" id="AZHW01001524">
    <property type="protein sequence ID" value="ETW92348.1"/>
    <property type="molecule type" value="Genomic_DNA"/>
</dbReference>
<dbReference type="InterPro" id="IPR007867">
    <property type="entry name" value="GMC_OxRtase_C"/>
</dbReference>
<name>W4L2P3_ENTF1</name>
<feature type="domain" description="Glucose-methanol-choline oxidoreductase N-terminal" evidence="6">
    <location>
        <begin position="260"/>
        <end position="274"/>
    </location>
</feature>
<dbReference type="InterPro" id="IPR036188">
    <property type="entry name" value="FAD/NAD-bd_sf"/>
</dbReference>
<dbReference type="AlphaFoldDB" id="W4L2P3"/>
<evidence type="ECO:0000256" key="4">
    <source>
        <dbReference type="ARBA" id="ARBA00022827"/>
    </source>
</evidence>
<dbReference type="InterPro" id="IPR000172">
    <property type="entry name" value="GMC_OxRdtase_N"/>
</dbReference>
<dbReference type="Pfam" id="PF00732">
    <property type="entry name" value="GMC_oxred_N"/>
    <property type="match status" value="1"/>
</dbReference>
<feature type="binding site" evidence="5">
    <location>
        <position position="226"/>
    </location>
    <ligand>
        <name>FAD</name>
        <dbReference type="ChEBI" id="CHEBI:57692"/>
    </ligand>
</feature>
<dbReference type="InterPro" id="IPR023978">
    <property type="entry name" value="GMC_oxidoreductase_bact"/>
</dbReference>
<reference evidence="7 8" key="1">
    <citation type="journal article" date="2014" name="Nature">
        <title>An environmental bacterial taxon with a large and distinct metabolic repertoire.</title>
        <authorList>
            <person name="Wilson M.C."/>
            <person name="Mori T."/>
            <person name="Ruckert C."/>
            <person name="Uria A.R."/>
            <person name="Helf M.J."/>
            <person name="Takada K."/>
            <person name="Gernert C."/>
            <person name="Steffens U.A."/>
            <person name="Heycke N."/>
            <person name="Schmitt S."/>
            <person name="Rinke C."/>
            <person name="Helfrich E.J."/>
            <person name="Brachmann A.O."/>
            <person name="Gurgui C."/>
            <person name="Wakimoto T."/>
            <person name="Kracht M."/>
            <person name="Crusemann M."/>
            <person name="Hentschel U."/>
            <person name="Abe I."/>
            <person name="Matsunaga S."/>
            <person name="Kalinowski J."/>
            <person name="Takeyama H."/>
            <person name="Piel J."/>
        </authorList>
    </citation>
    <scope>NUCLEOTIDE SEQUENCE [LARGE SCALE GENOMIC DNA]</scope>
    <source>
        <strain evidence="8">TSY1</strain>
    </source>
</reference>
<dbReference type="InterPro" id="IPR012132">
    <property type="entry name" value="GMC_OxRdtase"/>
</dbReference>
<sequence length="528" mass="57139">DVQISGYIIVVIGAGAAGSVLASRLAENAKISVLLLEAGPDYPDFTLLPDEIKFGHTRFAESPDSEHNWALRGTTTEEQGEIHVAQGKVIGGGSSINGQAMQRGFPEDFDAWAALGNDEWSYAKVLPYFRKSEHDLDIQDDFHGADGPMPVRRRQSGPWPEIQQAFHDACLQAGFGPTEDTNGPNPSGVGISPSNNLDGMRMSAAITHLAPMRHCLNLTVRGGVFVRKILIKDLKAVGVEVESGGDIFHIEAERVVLSAGAIKSPHLLMLSGIGPKDQLHPLGIPLVHELSGVGQNLMNHLSAHMTFKVKDGISLAADVDAVHFRLHYTSEGSNAVNDMVLRTSTVVDERPERVAGVRTKYLNGDVPPEQVARLSCTLGLPDGSGYVRLASADPTVQPTFNYCYLQHPNDMRRVREGLRLAVQLLESKAYQGVVDYRIYPTDDVLADDNALDLWIRQTIGTARHVSGTCKMGPGSDPMAVVDQYCRVKGVDGLWVVDASVMPRIPRSGGAHATVVMIGERVVDWIVAG</sequence>
<accession>W4L2P3</accession>
<dbReference type="SUPFAM" id="SSF54373">
    <property type="entry name" value="FAD-linked reductases, C-terminal domain"/>
    <property type="match status" value="1"/>
</dbReference>
<comment type="similarity">
    <text evidence="2">Belongs to the GMC oxidoreductase family.</text>
</comment>
<dbReference type="GO" id="GO:0050660">
    <property type="term" value="F:flavin adenine dinucleotide binding"/>
    <property type="evidence" value="ECO:0007669"/>
    <property type="project" value="InterPro"/>
</dbReference>
<evidence type="ECO:0000313" key="8">
    <source>
        <dbReference type="Proteomes" id="UP000019141"/>
    </source>
</evidence>
<dbReference type="NCBIfam" id="TIGR03970">
    <property type="entry name" value="Rv0697"/>
    <property type="match status" value="1"/>
</dbReference>
<evidence type="ECO:0000256" key="1">
    <source>
        <dbReference type="ARBA" id="ARBA00001974"/>
    </source>
</evidence>
<comment type="cofactor">
    <cofactor evidence="1 5">
        <name>FAD</name>
        <dbReference type="ChEBI" id="CHEBI:57692"/>
    </cofactor>
</comment>